<keyword evidence="1" id="KW-0560">Oxidoreductase</keyword>
<evidence type="ECO:0000256" key="1">
    <source>
        <dbReference type="ARBA" id="ARBA00023002"/>
    </source>
</evidence>
<reference evidence="3" key="1">
    <citation type="journal article" date="2014" name="Int. J. Syst. Evol. Microbiol.">
        <title>Complete genome sequence of Corynebacterium casei LMG S-19264T (=DSM 44701T), isolated from a smear-ripened cheese.</title>
        <authorList>
            <consortium name="US DOE Joint Genome Institute (JGI-PGF)"/>
            <person name="Walter F."/>
            <person name="Albersmeier A."/>
            <person name="Kalinowski J."/>
            <person name="Ruckert C."/>
        </authorList>
    </citation>
    <scope>NUCLEOTIDE SEQUENCE</scope>
    <source>
        <strain evidence="3">CGMCC 1.12187</strain>
    </source>
</reference>
<dbReference type="GO" id="GO:0006208">
    <property type="term" value="P:pyrimidine nucleobase catabolic process"/>
    <property type="evidence" value="ECO:0007669"/>
    <property type="project" value="TreeGrafter"/>
</dbReference>
<proteinExistence type="predicted"/>
<accession>A0A917H0B2</accession>
<dbReference type="Proteomes" id="UP000638848">
    <property type="component" value="Unassembled WGS sequence"/>
</dbReference>
<dbReference type="InterPro" id="IPR002563">
    <property type="entry name" value="Flavin_Rdtase-like_dom"/>
</dbReference>
<dbReference type="AlphaFoldDB" id="A0A917H0B2"/>
<sequence>MPCHTGGMELPDPVQARLLDPAAPSPADVDSYRLLAADIAAGVGVVAARHRRRDYATTVTGFLDVSWDPPTMLVSLFEEGRICEAVESTGAWTLSLLRRDQEGVANWLASPGNPVEGLLDRVPFRRAPRSGAPVLDGALAWFELSTVAVHSAATHRIVVGEVTAMGRGVTEGGADDPLVHFARGYRSLCR</sequence>
<dbReference type="PANTHER" id="PTHR30466">
    <property type="entry name" value="FLAVIN REDUCTASE"/>
    <property type="match status" value="1"/>
</dbReference>
<organism evidence="3 4">
    <name type="scientific">Kocuria dechangensis</name>
    <dbReference type="NCBI Taxonomy" id="1176249"/>
    <lineage>
        <taxon>Bacteria</taxon>
        <taxon>Bacillati</taxon>
        <taxon>Actinomycetota</taxon>
        <taxon>Actinomycetes</taxon>
        <taxon>Micrococcales</taxon>
        <taxon>Micrococcaceae</taxon>
        <taxon>Kocuria</taxon>
    </lineage>
</organism>
<reference evidence="3" key="2">
    <citation type="submission" date="2020-09" db="EMBL/GenBank/DDBJ databases">
        <authorList>
            <person name="Sun Q."/>
            <person name="Zhou Y."/>
        </authorList>
    </citation>
    <scope>NUCLEOTIDE SEQUENCE</scope>
    <source>
        <strain evidence="3">CGMCC 1.12187</strain>
    </source>
</reference>
<dbReference type="Pfam" id="PF01613">
    <property type="entry name" value="Flavin_Reduct"/>
    <property type="match status" value="1"/>
</dbReference>
<dbReference type="InterPro" id="IPR012349">
    <property type="entry name" value="Split_barrel_FMN-bd"/>
</dbReference>
<comment type="caution">
    <text evidence="3">The sequence shown here is derived from an EMBL/GenBank/DDBJ whole genome shotgun (WGS) entry which is preliminary data.</text>
</comment>
<dbReference type="EMBL" id="BMEQ01000017">
    <property type="protein sequence ID" value="GGG63356.1"/>
    <property type="molecule type" value="Genomic_DNA"/>
</dbReference>
<dbReference type="InterPro" id="IPR050268">
    <property type="entry name" value="NADH-dep_flavin_reductase"/>
</dbReference>
<gene>
    <name evidence="3" type="ORF">GCM10011374_28420</name>
</gene>
<evidence type="ECO:0000259" key="2">
    <source>
        <dbReference type="SMART" id="SM00903"/>
    </source>
</evidence>
<protein>
    <recommendedName>
        <fullName evidence="2">Flavin reductase like domain-containing protein</fullName>
    </recommendedName>
</protein>
<evidence type="ECO:0000313" key="3">
    <source>
        <dbReference type="EMBL" id="GGG63356.1"/>
    </source>
</evidence>
<dbReference type="SMART" id="SM00903">
    <property type="entry name" value="Flavin_Reduct"/>
    <property type="match status" value="1"/>
</dbReference>
<dbReference type="GO" id="GO:0042602">
    <property type="term" value="F:riboflavin reductase (NADPH) activity"/>
    <property type="evidence" value="ECO:0007669"/>
    <property type="project" value="TreeGrafter"/>
</dbReference>
<evidence type="ECO:0000313" key="4">
    <source>
        <dbReference type="Proteomes" id="UP000638848"/>
    </source>
</evidence>
<name>A0A917H0B2_9MICC</name>
<dbReference type="GO" id="GO:0010181">
    <property type="term" value="F:FMN binding"/>
    <property type="evidence" value="ECO:0007669"/>
    <property type="project" value="InterPro"/>
</dbReference>
<dbReference type="Gene3D" id="2.30.110.10">
    <property type="entry name" value="Electron Transport, Fmn-binding Protein, Chain A"/>
    <property type="match status" value="1"/>
</dbReference>
<dbReference type="SUPFAM" id="SSF50475">
    <property type="entry name" value="FMN-binding split barrel"/>
    <property type="match status" value="1"/>
</dbReference>
<dbReference type="PANTHER" id="PTHR30466:SF1">
    <property type="entry name" value="FMN REDUCTASE (NADH) RUTF"/>
    <property type="match status" value="1"/>
</dbReference>
<keyword evidence="4" id="KW-1185">Reference proteome</keyword>
<feature type="domain" description="Flavin reductase like" evidence="2">
    <location>
        <begin position="36"/>
        <end position="187"/>
    </location>
</feature>